<dbReference type="OrthoDB" id="3483554at2759"/>
<evidence type="ECO:0000313" key="4">
    <source>
        <dbReference type="Proteomes" id="UP000033540"/>
    </source>
</evidence>
<name>A0A0F0IC64_ASPPU</name>
<dbReference type="Proteomes" id="UP000033540">
    <property type="component" value="Unassembled WGS sequence"/>
</dbReference>
<proteinExistence type="predicted"/>
<dbReference type="InterPro" id="IPR056009">
    <property type="entry name" value="DUF7587"/>
</dbReference>
<dbReference type="EMBL" id="JZEE01000517">
    <property type="protein sequence ID" value="KJK64342.1"/>
    <property type="molecule type" value="Genomic_DNA"/>
</dbReference>
<feature type="compositionally biased region" description="Polar residues" evidence="1">
    <location>
        <begin position="223"/>
        <end position="256"/>
    </location>
</feature>
<accession>A0A0F0IC64</accession>
<organism evidence="3 4">
    <name type="scientific">Aspergillus parasiticus (strain ATCC 56775 / NRRL 5862 / SRRC 143 / SU-1)</name>
    <dbReference type="NCBI Taxonomy" id="1403190"/>
    <lineage>
        <taxon>Eukaryota</taxon>
        <taxon>Fungi</taxon>
        <taxon>Dikarya</taxon>
        <taxon>Ascomycota</taxon>
        <taxon>Pezizomycotina</taxon>
        <taxon>Eurotiomycetes</taxon>
        <taxon>Eurotiomycetidae</taxon>
        <taxon>Eurotiales</taxon>
        <taxon>Aspergillaceae</taxon>
        <taxon>Aspergillus</taxon>
        <taxon>Aspergillus subgen. Circumdati</taxon>
    </lineage>
</organism>
<dbReference type="Pfam" id="PF24494">
    <property type="entry name" value="DUF7587"/>
    <property type="match status" value="1"/>
</dbReference>
<gene>
    <name evidence="3" type="ORF">P875_00138249</name>
</gene>
<comment type="caution">
    <text evidence="3">The sequence shown here is derived from an EMBL/GenBank/DDBJ whole genome shotgun (WGS) entry which is preliminary data.</text>
</comment>
<protein>
    <recommendedName>
        <fullName evidence="2">DUF7587 domain-containing protein</fullName>
    </recommendedName>
</protein>
<feature type="domain" description="DUF7587" evidence="2">
    <location>
        <begin position="39"/>
        <end position="177"/>
    </location>
</feature>
<feature type="compositionally biased region" description="Acidic residues" evidence="1">
    <location>
        <begin position="262"/>
        <end position="272"/>
    </location>
</feature>
<feature type="region of interest" description="Disordered" evidence="1">
    <location>
        <begin position="223"/>
        <end position="272"/>
    </location>
</feature>
<reference evidence="3 4" key="1">
    <citation type="submission" date="2015-02" db="EMBL/GenBank/DDBJ databases">
        <title>Draft genome sequence of Aspergillus parasiticus SU-1.</title>
        <authorList>
            <person name="Yu J."/>
            <person name="Fedorova N."/>
            <person name="Yin Y."/>
            <person name="Losada L."/>
            <person name="Zafar N."/>
            <person name="Taujale R."/>
            <person name="Ehrlich K.C."/>
            <person name="Bhatnagar D."/>
            <person name="Cleveland T.E."/>
            <person name="Bennett J.W."/>
            <person name="Nierman W.C."/>
        </authorList>
    </citation>
    <scope>NUCLEOTIDE SEQUENCE [LARGE SCALE GENOMIC DNA]</scope>
    <source>
        <strain evidence="4">ATCC 56775 / NRRL 5862 / SRRC 143 / SU-1</strain>
    </source>
</reference>
<evidence type="ECO:0000313" key="3">
    <source>
        <dbReference type="EMBL" id="KJK64342.1"/>
    </source>
</evidence>
<sequence>MAQASTLTEDIPLEYFPAPTEEDEHPWYCAFRVALDKPLLRIWDSHSAVKPTSKNRIYSRDQFKRLDTFEARAISLSLHAHTNRAPTPFISFTTSTGAARKVAQKRARKRGSQMLTVINPRVRRAKGRYLLSTVDEMCYYGVRKPHRTFYQDYQDEYLCLWVVGKEEIVGHWKWDKLVEEKNWYQATILPAFRKHDKRFTAHLSAISRSISVEVCSDTSSSAETISTGQTNGWDEGNSLDSGSSPDQHQDLSSEGYSGSLEDYSDPGDSYYEDEANSISFLLNASEKD</sequence>
<evidence type="ECO:0000256" key="1">
    <source>
        <dbReference type="SAM" id="MobiDB-lite"/>
    </source>
</evidence>
<evidence type="ECO:0000259" key="2">
    <source>
        <dbReference type="Pfam" id="PF24494"/>
    </source>
</evidence>
<dbReference type="AlphaFoldDB" id="A0A0F0IC64"/>